<evidence type="ECO:0000313" key="4">
    <source>
        <dbReference type="Proteomes" id="UP000034502"/>
    </source>
</evidence>
<keyword evidence="1" id="KW-0732">Signal</keyword>
<gene>
    <name evidence="3" type="ORF">UX86_C0007G0009</name>
</gene>
<comment type="caution">
    <text evidence="3">The sequence shown here is derived from an EMBL/GenBank/DDBJ whole genome shotgun (WGS) entry which is preliminary data.</text>
</comment>
<dbReference type="InterPro" id="IPR004843">
    <property type="entry name" value="Calcineurin-like_PHP"/>
</dbReference>
<sequence>MKQLLIWGIIILILSGLSVSLGRKKRPEQNGQSPSPKEIVIAAGGDIACFQNWKTDEDSCKQKETAALIEQINPEAVLILGDLQYNPPAFTSWLGYEESWGKFKNISYPAIGNHEYDLPGGKGYWDYWGEKAGERGKGWYSFDLGEWHIAAVNSNCGEVGCGKESEQVRWLDGDLTASKKACKLAFMHHPRYSSGKSHGNTLAIKDMWEILDAGGVDVVLAGHEHLYERLKSGNIREFIVGTGGRSLYDFGNPKTGSEARISDSFGVLKMVLKEGGYEWEFVSEDGEAKDRGIENCTP</sequence>
<organism evidence="3 4">
    <name type="scientific">Candidatus Amesbacteria bacterium GW2011_GWC1_47_15</name>
    <dbReference type="NCBI Taxonomy" id="1618364"/>
    <lineage>
        <taxon>Bacteria</taxon>
        <taxon>Candidatus Amesiibacteriota</taxon>
    </lineage>
</organism>
<dbReference type="GO" id="GO:0003993">
    <property type="term" value="F:acid phosphatase activity"/>
    <property type="evidence" value="ECO:0007669"/>
    <property type="project" value="InterPro"/>
</dbReference>
<evidence type="ECO:0000256" key="1">
    <source>
        <dbReference type="ARBA" id="ARBA00022729"/>
    </source>
</evidence>
<feature type="domain" description="Calcineurin-like phosphoesterase" evidence="2">
    <location>
        <begin position="63"/>
        <end position="226"/>
    </location>
</feature>
<dbReference type="Pfam" id="PF00149">
    <property type="entry name" value="Metallophos"/>
    <property type="match status" value="1"/>
</dbReference>
<proteinExistence type="predicted"/>
<dbReference type="PANTHER" id="PTHR22953">
    <property type="entry name" value="ACID PHOSPHATASE RELATED"/>
    <property type="match status" value="1"/>
</dbReference>
<evidence type="ECO:0000259" key="2">
    <source>
        <dbReference type="Pfam" id="PF00149"/>
    </source>
</evidence>
<dbReference type="InterPro" id="IPR029052">
    <property type="entry name" value="Metallo-depent_PP-like"/>
</dbReference>
<accession>A0A0G1S5A7</accession>
<name>A0A0G1S5A7_9BACT</name>
<dbReference type="SUPFAM" id="SSF56300">
    <property type="entry name" value="Metallo-dependent phosphatases"/>
    <property type="match status" value="1"/>
</dbReference>
<protein>
    <submittedName>
        <fullName evidence="3">Alkaline phosphatase</fullName>
    </submittedName>
</protein>
<dbReference type="PANTHER" id="PTHR22953:SF153">
    <property type="entry name" value="PURPLE ACID PHOSPHATASE"/>
    <property type="match status" value="1"/>
</dbReference>
<dbReference type="EMBL" id="LCNU01000007">
    <property type="protein sequence ID" value="KKU64572.1"/>
    <property type="molecule type" value="Genomic_DNA"/>
</dbReference>
<dbReference type="AlphaFoldDB" id="A0A0G1S5A7"/>
<dbReference type="STRING" id="1618364.UX86_C0007G0009"/>
<dbReference type="InterPro" id="IPR039331">
    <property type="entry name" value="PAPs-like"/>
</dbReference>
<dbReference type="Proteomes" id="UP000034502">
    <property type="component" value="Unassembled WGS sequence"/>
</dbReference>
<evidence type="ECO:0000313" key="3">
    <source>
        <dbReference type="EMBL" id="KKU64572.1"/>
    </source>
</evidence>
<reference evidence="3 4" key="1">
    <citation type="journal article" date="2015" name="Nature">
        <title>rRNA introns, odd ribosomes, and small enigmatic genomes across a large radiation of phyla.</title>
        <authorList>
            <person name="Brown C.T."/>
            <person name="Hug L.A."/>
            <person name="Thomas B.C."/>
            <person name="Sharon I."/>
            <person name="Castelle C.J."/>
            <person name="Singh A."/>
            <person name="Wilkins M.J."/>
            <person name="Williams K.H."/>
            <person name="Banfield J.F."/>
        </authorList>
    </citation>
    <scope>NUCLEOTIDE SEQUENCE [LARGE SCALE GENOMIC DNA]</scope>
</reference>
<dbReference type="Gene3D" id="3.60.21.10">
    <property type="match status" value="1"/>
</dbReference>